<name>A0ABW2DIS4_9BACT</name>
<organism evidence="1 2">
    <name type="scientific">Rufibacter roseus</name>
    <dbReference type="NCBI Taxonomy" id="1567108"/>
    <lineage>
        <taxon>Bacteria</taxon>
        <taxon>Pseudomonadati</taxon>
        <taxon>Bacteroidota</taxon>
        <taxon>Cytophagia</taxon>
        <taxon>Cytophagales</taxon>
        <taxon>Hymenobacteraceae</taxon>
        <taxon>Rufibacter</taxon>
    </lineage>
</organism>
<evidence type="ECO:0000313" key="2">
    <source>
        <dbReference type="Proteomes" id="UP001596405"/>
    </source>
</evidence>
<comment type="caution">
    <text evidence="1">The sequence shown here is derived from an EMBL/GenBank/DDBJ whole genome shotgun (WGS) entry which is preliminary data.</text>
</comment>
<keyword evidence="2" id="KW-1185">Reference proteome</keyword>
<dbReference type="EMBL" id="JBHSYQ010000003">
    <property type="protein sequence ID" value="MFC6997714.1"/>
    <property type="molecule type" value="Genomic_DNA"/>
</dbReference>
<sequence>MKTKQMTKSSTMLIHGYKMEKVLNYLKYLAGMGKLATYHVNLLTVIEPTLTSSASLSEKAKSKEYLGEVLTDLLHKYDFAVTLSERRKTIVGAL</sequence>
<accession>A0ABW2DIS4</accession>
<protein>
    <submittedName>
        <fullName evidence="1">Uncharacterized protein</fullName>
    </submittedName>
</protein>
<dbReference type="RefSeq" id="WP_066618727.1">
    <property type="nucleotide sequence ID" value="NZ_JBHSYQ010000003.1"/>
</dbReference>
<evidence type="ECO:0000313" key="1">
    <source>
        <dbReference type="EMBL" id="MFC6997714.1"/>
    </source>
</evidence>
<reference evidence="2" key="1">
    <citation type="journal article" date="2019" name="Int. J. Syst. Evol. Microbiol.">
        <title>The Global Catalogue of Microorganisms (GCM) 10K type strain sequencing project: providing services to taxonomists for standard genome sequencing and annotation.</title>
        <authorList>
            <consortium name="The Broad Institute Genomics Platform"/>
            <consortium name="The Broad Institute Genome Sequencing Center for Infectious Disease"/>
            <person name="Wu L."/>
            <person name="Ma J."/>
        </authorList>
    </citation>
    <scope>NUCLEOTIDE SEQUENCE [LARGE SCALE GENOMIC DNA]</scope>
    <source>
        <strain evidence="2">CGMCC 4.7393</strain>
    </source>
</reference>
<dbReference type="Proteomes" id="UP001596405">
    <property type="component" value="Unassembled WGS sequence"/>
</dbReference>
<gene>
    <name evidence="1" type="ORF">ACFQHR_08755</name>
</gene>
<proteinExistence type="predicted"/>